<protein>
    <submittedName>
        <fullName evidence="1">Uncharacterized protein</fullName>
    </submittedName>
</protein>
<keyword evidence="2" id="KW-1185">Reference proteome</keyword>
<reference evidence="1" key="1">
    <citation type="submission" date="2023-07" db="EMBL/GenBank/DDBJ databases">
        <title>Black Yeasts Isolated from many extreme environments.</title>
        <authorList>
            <person name="Coleine C."/>
            <person name="Stajich J.E."/>
            <person name="Selbmann L."/>
        </authorList>
    </citation>
    <scope>NUCLEOTIDE SEQUENCE</scope>
    <source>
        <strain evidence="1">CCFEE 5714</strain>
    </source>
</reference>
<comment type="caution">
    <text evidence="1">The sequence shown here is derived from an EMBL/GenBank/DDBJ whole genome shotgun (WGS) entry which is preliminary data.</text>
</comment>
<proteinExistence type="predicted"/>
<gene>
    <name evidence="1" type="ORF">LTR37_000587</name>
</gene>
<evidence type="ECO:0000313" key="1">
    <source>
        <dbReference type="EMBL" id="KAK3725077.1"/>
    </source>
</evidence>
<accession>A0ACC3NZB9</accession>
<dbReference type="EMBL" id="JAUTXU010000003">
    <property type="protein sequence ID" value="KAK3725077.1"/>
    <property type="molecule type" value="Genomic_DNA"/>
</dbReference>
<evidence type="ECO:0000313" key="2">
    <source>
        <dbReference type="Proteomes" id="UP001281147"/>
    </source>
</evidence>
<name>A0ACC3NZB9_9PEZI</name>
<organism evidence="1 2">
    <name type="scientific">Vermiconidia calcicola</name>
    <dbReference type="NCBI Taxonomy" id="1690605"/>
    <lineage>
        <taxon>Eukaryota</taxon>
        <taxon>Fungi</taxon>
        <taxon>Dikarya</taxon>
        <taxon>Ascomycota</taxon>
        <taxon>Pezizomycotina</taxon>
        <taxon>Dothideomycetes</taxon>
        <taxon>Dothideomycetidae</taxon>
        <taxon>Mycosphaerellales</taxon>
        <taxon>Extremaceae</taxon>
        <taxon>Vermiconidia</taxon>
    </lineage>
</organism>
<dbReference type="Proteomes" id="UP001281147">
    <property type="component" value="Unassembled WGS sequence"/>
</dbReference>
<sequence>MPFTIEQAIPEHAAAIAKIFLSDETSDFLRLQLGTVDPAILNGGLTERLAVSIKRPRETYIIARDDETQEIVSYAQWILPRDAMDVVVGQTVDEQVHETEQYRRTLLPGMNEALVMDFRKRIREMKNDVLKGRRYYLLGNLGTLPWYRGRGAASALSRWPLSEADKECILVYLDTDQEGSARRMYEKLGFERVGEAIFDLSRYGGEGMHTHVAMIREPSWSGG</sequence>